<feature type="compositionally biased region" description="Polar residues" evidence="1">
    <location>
        <begin position="81"/>
        <end position="92"/>
    </location>
</feature>
<sequence>MAAAAEPAAASDTQFLHEHDQQRIRQQQLEALLAATSFPVARLRQMLQHLVEELRIPATLAFLVDPILLISSIGTFGEPPSSFSRSDTAGDTSGSSSSSSSSSSTWVLQAQQYEIYKFDVSRQVVSNSTVLYADSLAEFEAQARLLFRPGQLSSLYKQLVTETEAQTDGVLGLLRSSFADLAVVSDLPELELIQDDLMRPCRGAMSQDAADDDAKVVQLKLQLCHELRLMINCLSRRQLLTREALYCMVVDVSRHVGGEEAEQALFMLRSGEKGVPGAAGVLGSMGCMPLPSLERLHCFVCWLLGIGIGGVEELGPQYEGELLSWGAMVVRKEEDEAAPVIRVLAGLVQRQDLVSTT</sequence>
<reference evidence="2 3" key="1">
    <citation type="journal article" date="2010" name="Plant Cell">
        <title>The Chlorella variabilis NC64A genome reveals adaptation to photosymbiosis, coevolution with viruses, and cryptic sex.</title>
        <authorList>
            <person name="Blanc G."/>
            <person name="Duncan G."/>
            <person name="Agarkova I."/>
            <person name="Borodovsky M."/>
            <person name="Gurnon J."/>
            <person name="Kuo A."/>
            <person name="Lindquist E."/>
            <person name="Lucas S."/>
            <person name="Pangilinan J."/>
            <person name="Polle J."/>
            <person name="Salamov A."/>
            <person name="Terry A."/>
            <person name="Yamada T."/>
            <person name="Dunigan D.D."/>
            <person name="Grigoriev I.V."/>
            <person name="Claverie J.M."/>
            <person name="Van Etten J.L."/>
        </authorList>
    </citation>
    <scope>NUCLEOTIDE SEQUENCE [LARGE SCALE GENOMIC DNA]</scope>
    <source>
        <strain evidence="2 3">NC64A</strain>
    </source>
</reference>
<name>E1Z9B7_CHLVA</name>
<evidence type="ECO:0000256" key="1">
    <source>
        <dbReference type="SAM" id="MobiDB-lite"/>
    </source>
</evidence>
<feature type="region of interest" description="Disordered" evidence="1">
    <location>
        <begin position="79"/>
        <end position="102"/>
    </location>
</feature>
<protein>
    <submittedName>
        <fullName evidence="2">Uncharacterized protein</fullName>
    </submittedName>
</protein>
<dbReference type="Proteomes" id="UP000008141">
    <property type="component" value="Unassembled WGS sequence"/>
</dbReference>
<dbReference type="GeneID" id="17357025"/>
<feature type="region of interest" description="Disordered" evidence="1">
    <location>
        <begin position="1"/>
        <end position="20"/>
    </location>
</feature>
<feature type="compositionally biased region" description="Low complexity" evidence="1">
    <location>
        <begin position="1"/>
        <end position="10"/>
    </location>
</feature>
<accession>E1Z9B7</accession>
<feature type="compositionally biased region" description="Low complexity" evidence="1">
    <location>
        <begin position="93"/>
        <end position="102"/>
    </location>
</feature>
<gene>
    <name evidence="2" type="ORF">CHLNCDRAFT_143025</name>
</gene>
<organism evidence="3">
    <name type="scientific">Chlorella variabilis</name>
    <name type="common">Green alga</name>
    <dbReference type="NCBI Taxonomy" id="554065"/>
    <lineage>
        <taxon>Eukaryota</taxon>
        <taxon>Viridiplantae</taxon>
        <taxon>Chlorophyta</taxon>
        <taxon>core chlorophytes</taxon>
        <taxon>Trebouxiophyceae</taxon>
        <taxon>Chlorellales</taxon>
        <taxon>Chlorellaceae</taxon>
        <taxon>Chlorella clade</taxon>
        <taxon>Chlorella</taxon>
    </lineage>
</organism>
<dbReference type="KEGG" id="cvr:CHLNCDRAFT_143025"/>
<dbReference type="AlphaFoldDB" id="E1Z9B7"/>
<dbReference type="EMBL" id="GL433839">
    <property type="protein sequence ID" value="EFN57750.1"/>
    <property type="molecule type" value="Genomic_DNA"/>
</dbReference>
<evidence type="ECO:0000313" key="2">
    <source>
        <dbReference type="EMBL" id="EFN57750.1"/>
    </source>
</evidence>
<evidence type="ECO:0000313" key="3">
    <source>
        <dbReference type="Proteomes" id="UP000008141"/>
    </source>
</evidence>
<dbReference type="RefSeq" id="XP_005849852.1">
    <property type="nucleotide sequence ID" value="XM_005849790.1"/>
</dbReference>
<dbReference type="InParanoid" id="E1Z9B7"/>
<proteinExistence type="predicted"/>
<keyword evidence="3" id="KW-1185">Reference proteome</keyword>